<accession>A0A314Z321</accession>
<name>A0A314Z321_PRUYE</name>
<organism evidence="1 2">
    <name type="scientific">Prunus yedoensis var. nudiflora</name>
    <dbReference type="NCBI Taxonomy" id="2094558"/>
    <lineage>
        <taxon>Eukaryota</taxon>
        <taxon>Viridiplantae</taxon>
        <taxon>Streptophyta</taxon>
        <taxon>Embryophyta</taxon>
        <taxon>Tracheophyta</taxon>
        <taxon>Spermatophyta</taxon>
        <taxon>Magnoliopsida</taxon>
        <taxon>eudicotyledons</taxon>
        <taxon>Gunneridae</taxon>
        <taxon>Pentapetalae</taxon>
        <taxon>rosids</taxon>
        <taxon>fabids</taxon>
        <taxon>Rosales</taxon>
        <taxon>Rosaceae</taxon>
        <taxon>Amygdaloideae</taxon>
        <taxon>Amygdaleae</taxon>
        <taxon>Prunus</taxon>
    </lineage>
</organism>
<dbReference type="AlphaFoldDB" id="A0A314Z321"/>
<keyword evidence="2" id="KW-1185">Reference proteome</keyword>
<protein>
    <submittedName>
        <fullName evidence="1">Uncharacterized protein</fullName>
    </submittedName>
</protein>
<reference evidence="1 2" key="1">
    <citation type="submission" date="2018-02" db="EMBL/GenBank/DDBJ databases">
        <title>Draft genome of wild Prunus yedoensis var. nudiflora.</title>
        <authorList>
            <person name="Baek S."/>
            <person name="Kim J.-H."/>
            <person name="Choi K."/>
            <person name="Kim G.-B."/>
            <person name="Cho A."/>
            <person name="Jang H."/>
            <person name="Shin C.-H."/>
            <person name="Yu H.-J."/>
            <person name="Mun J.-H."/>
        </authorList>
    </citation>
    <scope>NUCLEOTIDE SEQUENCE [LARGE SCALE GENOMIC DNA]</scope>
    <source>
        <strain evidence="2">cv. Jeju island</strain>
        <tissue evidence="1">Leaf</tissue>
    </source>
</reference>
<evidence type="ECO:0000313" key="1">
    <source>
        <dbReference type="EMBL" id="PQQ11884.1"/>
    </source>
</evidence>
<comment type="caution">
    <text evidence="1">The sequence shown here is derived from an EMBL/GenBank/DDBJ whole genome shotgun (WGS) entry which is preliminary data.</text>
</comment>
<dbReference type="Proteomes" id="UP000250321">
    <property type="component" value="Unassembled WGS sequence"/>
</dbReference>
<gene>
    <name evidence="1" type="ORF">Pyn_32913</name>
</gene>
<evidence type="ECO:0000313" key="2">
    <source>
        <dbReference type="Proteomes" id="UP000250321"/>
    </source>
</evidence>
<sequence length="67" mass="7451">MLESRLGVGWKFHHRRLKLRFGVDVNALLKTSLFASSTSQPPALHTRAGYSDSTRADSCRCMTALEA</sequence>
<dbReference type="EMBL" id="PJQY01000378">
    <property type="protein sequence ID" value="PQQ11884.1"/>
    <property type="molecule type" value="Genomic_DNA"/>
</dbReference>
<proteinExistence type="predicted"/>